<evidence type="ECO:0000256" key="1">
    <source>
        <dbReference type="SAM" id="MobiDB-lite"/>
    </source>
</evidence>
<feature type="region of interest" description="Disordered" evidence="1">
    <location>
        <begin position="107"/>
        <end position="127"/>
    </location>
</feature>
<reference evidence="2" key="1">
    <citation type="submission" date="2020-05" db="EMBL/GenBank/DDBJ databases">
        <title>Mycena genomes resolve the evolution of fungal bioluminescence.</title>
        <authorList>
            <person name="Tsai I.J."/>
        </authorList>
    </citation>
    <scope>NUCLEOTIDE SEQUENCE</scope>
    <source>
        <strain evidence="2">160909Yilan</strain>
    </source>
</reference>
<proteinExistence type="predicted"/>
<protein>
    <submittedName>
        <fullName evidence="2">Uncharacterized protein</fullName>
    </submittedName>
</protein>
<organism evidence="2 3">
    <name type="scientific">Mycena sanguinolenta</name>
    <dbReference type="NCBI Taxonomy" id="230812"/>
    <lineage>
        <taxon>Eukaryota</taxon>
        <taxon>Fungi</taxon>
        <taxon>Dikarya</taxon>
        <taxon>Basidiomycota</taxon>
        <taxon>Agaricomycotina</taxon>
        <taxon>Agaricomycetes</taxon>
        <taxon>Agaricomycetidae</taxon>
        <taxon>Agaricales</taxon>
        <taxon>Marasmiineae</taxon>
        <taxon>Mycenaceae</taxon>
        <taxon>Mycena</taxon>
    </lineage>
</organism>
<dbReference type="Proteomes" id="UP000623467">
    <property type="component" value="Unassembled WGS sequence"/>
</dbReference>
<sequence length="304" mass="32516">MHIARRPPSISPPTSAPCFPSICAGPAQAIVQRPPRLSSDEFWHTCLPDTTHVQFWEVQALKSIALRHPLPLPSPSPLMPSPQAFSYGFVLCWHTFSSACPDQNDSLGRQYSTSPGEGCPGRPRRSRAFQQGSAARRSWCASPYDRARLHSVLRNPCGSRSPPNAFSPPTPALRALQSSSAAKALGPHSPAFIPALDSILLLLLLQPQLHSYNDYVHLLCLSASSRTTAAAGGIAPLAGYGRGAGSTGAGSRRAWRFCARARMGWGRGGAGDWDGEELDEAVRSDCRTTLPPPPSSSGSRFPSA</sequence>
<dbReference type="AlphaFoldDB" id="A0A8H6X3J8"/>
<evidence type="ECO:0000313" key="3">
    <source>
        <dbReference type="Proteomes" id="UP000623467"/>
    </source>
</evidence>
<name>A0A8H6X3J8_9AGAR</name>
<gene>
    <name evidence="2" type="ORF">MSAN_02412100</name>
</gene>
<comment type="caution">
    <text evidence="2">The sequence shown here is derived from an EMBL/GenBank/DDBJ whole genome shotgun (WGS) entry which is preliminary data.</text>
</comment>
<dbReference type="EMBL" id="JACAZH010000053">
    <property type="protein sequence ID" value="KAF7333599.1"/>
    <property type="molecule type" value="Genomic_DNA"/>
</dbReference>
<feature type="region of interest" description="Disordered" evidence="1">
    <location>
        <begin position="285"/>
        <end position="304"/>
    </location>
</feature>
<evidence type="ECO:0000313" key="2">
    <source>
        <dbReference type="EMBL" id="KAF7333599.1"/>
    </source>
</evidence>
<accession>A0A8H6X3J8</accession>
<keyword evidence="3" id="KW-1185">Reference proteome</keyword>